<dbReference type="AlphaFoldDB" id="A0A2J8XRC5"/>
<dbReference type="SUPFAM" id="SSF48726">
    <property type="entry name" value="Immunoglobulin"/>
    <property type="match status" value="3"/>
</dbReference>
<evidence type="ECO:0000256" key="3">
    <source>
        <dbReference type="ARBA" id="ARBA00023157"/>
    </source>
</evidence>
<keyword evidence="5" id="KW-0393">Immunoglobulin domain</keyword>
<keyword evidence="3" id="KW-1015">Disulfide bond</keyword>
<comment type="caution">
    <text evidence="9">The sequence shown here is derived from an EMBL/GenBank/DDBJ whole genome shotgun (WGS) entry which is preliminary data.</text>
</comment>
<gene>
    <name evidence="9" type="ORF">CR201_G0053791</name>
</gene>
<dbReference type="STRING" id="9601.ENSPPYP00000011634"/>
<dbReference type="InterPro" id="IPR036179">
    <property type="entry name" value="Ig-like_dom_sf"/>
</dbReference>
<feature type="chain" id="PRO_5014319917" evidence="7">
    <location>
        <begin position="21"/>
        <end position="365"/>
    </location>
</feature>
<accession>A0A2J8XRC5</accession>
<dbReference type="GO" id="GO:0005886">
    <property type="term" value="C:plasma membrane"/>
    <property type="evidence" value="ECO:0007669"/>
    <property type="project" value="TreeGrafter"/>
</dbReference>
<proteinExistence type="predicted"/>
<dbReference type="Gene3D" id="2.60.40.10">
    <property type="entry name" value="Immunoglobulins"/>
    <property type="match status" value="3"/>
</dbReference>
<feature type="region of interest" description="Disordered" evidence="6">
    <location>
        <begin position="336"/>
        <end position="365"/>
    </location>
</feature>
<evidence type="ECO:0000256" key="6">
    <source>
        <dbReference type="SAM" id="MobiDB-lite"/>
    </source>
</evidence>
<evidence type="ECO:0000256" key="7">
    <source>
        <dbReference type="SAM" id="SignalP"/>
    </source>
</evidence>
<reference evidence="9" key="1">
    <citation type="submission" date="2017-12" db="EMBL/GenBank/DDBJ databases">
        <title>High-resolution comparative analysis of great ape genomes.</title>
        <authorList>
            <person name="Pollen A."/>
            <person name="Hastie A."/>
            <person name="Hormozdiari F."/>
            <person name="Dougherty M."/>
            <person name="Liu R."/>
            <person name="Chaisson M."/>
            <person name="Hoppe E."/>
            <person name="Hill C."/>
            <person name="Pang A."/>
            <person name="Hillier L."/>
            <person name="Baker C."/>
            <person name="Armstrong J."/>
            <person name="Shendure J."/>
            <person name="Paten B."/>
            <person name="Wilson R."/>
            <person name="Chao H."/>
            <person name="Schneider V."/>
            <person name="Ventura M."/>
            <person name="Kronenberg Z."/>
            <person name="Murali S."/>
            <person name="Gordon D."/>
            <person name="Cantsilieris S."/>
            <person name="Munson K."/>
            <person name="Nelson B."/>
            <person name="Raja A."/>
            <person name="Underwood J."/>
            <person name="Diekhans M."/>
            <person name="Fiddes I."/>
            <person name="Haussler D."/>
            <person name="Eichler E."/>
        </authorList>
    </citation>
    <scope>NUCLEOTIDE SEQUENCE [LARGE SCALE GENOMIC DNA]</scope>
    <source>
        <strain evidence="9">Susie</strain>
    </source>
</reference>
<feature type="signal peptide" evidence="7">
    <location>
        <begin position="1"/>
        <end position="20"/>
    </location>
</feature>
<keyword evidence="1 7" id="KW-0732">Signal</keyword>
<feature type="domain" description="Immunoglobulin" evidence="8">
    <location>
        <begin position="34"/>
        <end position="116"/>
    </location>
</feature>
<protein>
    <submittedName>
        <fullName evidence="9">KIR3DX1 isoform 1</fullName>
    </submittedName>
</protein>
<organism evidence="9">
    <name type="scientific">Pongo abelii</name>
    <name type="common">Sumatran orangutan</name>
    <name type="synonym">Pongo pygmaeus abelii</name>
    <dbReference type="NCBI Taxonomy" id="9601"/>
    <lineage>
        <taxon>Eukaryota</taxon>
        <taxon>Metazoa</taxon>
        <taxon>Chordata</taxon>
        <taxon>Craniata</taxon>
        <taxon>Vertebrata</taxon>
        <taxon>Euteleostomi</taxon>
        <taxon>Mammalia</taxon>
        <taxon>Eutheria</taxon>
        <taxon>Euarchontoglires</taxon>
        <taxon>Primates</taxon>
        <taxon>Haplorrhini</taxon>
        <taxon>Catarrhini</taxon>
        <taxon>Hominidae</taxon>
        <taxon>Pongo</taxon>
    </lineage>
</organism>
<dbReference type="SMART" id="SM00409">
    <property type="entry name" value="IG"/>
    <property type="match status" value="3"/>
</dbReference>
<keyword evidence="2" id="KW-0677">Repeat</keyword>
<dbReference type="FunFam" id="2.60.40.10:FF:000049">
    <property type="entry name" value="Leukocyte immunoglobulin-like receptor subfamily B member 1"/>
    <property type="match status" value="3"/>
</dbReference>
<dbReference type="PANTHER" id="PTHR11738:SF192">
    <property type="entry name" value="KILLER CELL IMMUNOGLOBULIN-LIKE RECEPTOR-LIKE PROTEIN KIR3DX1-RELATED"/>
    <property type="match status" value="1"/>
</dbReference>
<dbReference type="Pfam" id="PF00047">
    <property type="entry name" value="ig"/>
    <property type="match status" value="1"/>
</dbReference>
<keyword evidence="4" id="KW-0325">Glycoprotein</keyword>
<feature type="domain" description="Immunoglobulin" evidence="8">
    <location>
        <begin position="229"/>
        <end position="322"/>
    </location>
</feature>
<dbReference type="GO" id="GO:0002764">
    <property type="term" value="P:immune response-regulating signaling pathway"/>
    <property type="evidence" value="ECO:0007669"/>
    <property type="project" value="TreeGrafter"/>
</dbReference>
<dbReference type="InterPro" id="IPR013151">
    <property type="entry name" value="Immunoglobulin_dom"/>
</dbReference>
<name>A0A2J8XRC5_PONAB</name>
<dbReference type="EMBL" id="NDHI03003343">
    <property type="protein sequence ID" value="PNJ84587.1"/>
    <property type="molecule type" value="Genomic_DNA"/>
</dbReference>
<evidence type="ECO:0000313" key="9">
    <source>
        <dbReference type="EMBL" id="PNJ84587.1"/>
    </source>
</evidence>
<feature type="compositionally biased region" description="Basic residues" evidence="6">
    <location>
        <begin position="347"/>
        <end position="365"/>
    </location>
</feature>
<evidence type="ECO:0000256" key="5">
    <source>
        <dbReference type="ARBA" id="ARBA00023319"/>
    </source>
</evidence>
<dbReference type="InterPro" id="IPR003599">
    <property type="entry name" value="Ig_sub"/>
</dbReference>
<evidence type="ECO:0000256" key="4">
    <source>
        <dbReference type="ARBA" id="ARBA00023180"/>
    </source>
</evidence>
<evidence type="ECO:0000259" key="8">
    <source>
        <dbReference type="SMART" id="SM00409"/>
    </source>
</evidence>
<sequence>MAPKLITLLCLGFCLNQKIGTHVGAQDKFSLSAWPSPVVPLGGRVTLSCHSRLRFVVWTIFQTTGTRSRELHIGLSNNITISPVTPGHAGTYKCVGIYKHTSKWSAESNSLKIIVTGLFTKPAISAHPSSLVHAGTRVSLRCHSELAFDEFILYKEGRIQYSQQLDQGMEAGIHYVEAVFSMGPVTPAHAGAYRCCGCFSHSSYEWSAPSDPLDIVITGKYKKPSLSTQVDPMIRLGEKLTFFCSSEISFDWYHLLRDGVAHGQWLSGGQRHSGAFQANFSVGPATPVPGGTYRCYGSFNDSPYEPPVTHYTFTSQETLRVLLCHSWNPPMSLTPPWQTQSPWKANGRMKRNLPQKRHRRSYMPS</sequence>
<feature type="domain" description="Immunoglobulin" evidence="8">
    <location>
        <begin position="127"/>
        <end position="218"/>
    </location>
</feature>
<evidence type="ECO:0000256" key="2">
    <source>
        <dbReference type="ARBA" id="ARBA00022737"/>
    </source>
</evidence>
<dbReference type="InterPro" id="IPR050412">
    <property type="entry name" value="Ig-like_Receptors_ImmuneReg"/>
</dbReference>
<evidence type="ECO:0000256" key="1">
    <source>
        <dbReference type="ARBA" id="ARBA00022729"/>
    </source>
</evidence>
<dbReference type="InterPro" id="IPR013783">
    <property type="entry name" value="Ig-like_fold"/>
</dbReference>
<dbReference type="PANTHER" id="PTHR11738">
    <property type="entry name" value="MHC CLASS I NK CELL RECEPTOR"/>
    <property type="match status" value="1"/>
</dbReference>